<organism evidence="1 2">
    <name type="scientific">Nitrosomonas mobilis</name>
    <dbReference type="NCBI Taxonomy" id="51642"/>
    <lineage>
        <taxon>Bacteria</taxon>
        <taxon>Pseudomonadati</taxon>
        <taxon>Pseudomonadota</taxon>
        <taxon>Betaproteobacteria</taxon>
        <taxon>Nitrosomonadales</taxon>
        <taxon>Nitrosomonadaceae</taxon>
        <taxon>Nitrosomonas</taxon>
    </lineage>
</organism>
<dbReference type="EMBL" id="FMWO01000063">
    <property type="protein sequence ID" value="SCZ86400.1"/>
    <property type="molecule type" value="Genomic_DNA"/>
</dbReference>
<name>A0A1G5SHR0_9PROT</name>
<keyword evidence="2" id="KW-1185">Reference proteome</keyword>
<reference evidence="1 2" key="1">
    <citation type="submission" date="2016-10" db="EMBL/GenBank/DDBJ databases">
        <authorList>
            <person name="de Groot N.N."/>
        </authorList>
    </citation>
    <scope>NUCLEOTIDE SEQUENCE [LARGE SCALE GENOMIC DNA]</scope>
    <source>
        <strain evidence="1">1</strain>
    </source>
</reference>
<dbReference type="AlphaFoldDB" id="A0A1G5SHR0"/>
<proteinExistence type="predicted"/>
<gene>
    <name evidence="1" type="ORF">NSMM_540003</name>
</gene>
<dbReference type="STRING" id="51642.NSMM_540003"/>
<protein>
    <submittedName>
        <fullName evidence="1">Uncharacterized protein</fullName>
    </submittedName>
</protein>
<evidence type="ECO:0000313" key="1">
    <source>
        <dbReference type="EMBL" id="SCZ86400.1"/>
    </source>
</evidence>
<evidence type="ECO:0000313" key="2">
    <source>
        <dbReference type="Proteomes" id="UP000198729"/>
    </source>
</evidence>
<accession>A0A1G5SHR0</accession>
<sequence length="78" mass="9249">MSTGRIFQPCWNLLSQAFWTEKLSISNLRMHIAQFKRDYKRELKGRHRATLETALVEILQTILETIRKKIHITIALKI</sequence>
<dbReference type="Proteomes" id="UP000198729">
    <property type="component" value="Unassembled WGS sequence"/>
</dbReference>